<name>A0A7S3XGX1_OXYMA</name>
<proteinExistence type="predicted"/>
<dbReference type="GO" id="GO:0016020">
    <property type="term" value="C:membrane"/>
    <property type="evidence" value="ECO:0007669"/>
    <property type="project" value="UniProtKB-SubCell"/>
</dbReference>
<evidence type="ECO:0008006" key="5">
    <source>
        <dbReference type="Google" id="ProtNLM"/>
    </source>
</evidence>
<accession>A0A7S3XGX1</accession>
<organism evidence="4">
    <name type="scientific">Oxyrrhis marina</name>
    <name type="common">Dinoflagellate</name>
    <dbReference type="NCBI Taxonomy" id="2969"/>
    <lineage>
        <taxon>Eukaryota</taxon>
        <taxon>Sar</taxon>
        <taxon>Alveolata</taxon>
        <taxon>Dinophyceae</taxon>
        <taxon>Oxyrrhinales</taxon>
        <taxon>Oxyrrhinaceae</taxon>
        <taxon>Oxyrrhis</taxon>
    </lineage>
</organism>
<gene>
    <name evidence="4" type="ORF">OMAR00292_LOCUS1234</name>
</gene>
<dbReference type="SUPFAM" id="SSF103506">
    <property type="entry name" value="Mitochondrial carrier"/>
    <property type="match status" value="1"/>
</dbReference>
<dbReference type="InterPro" id="IPR023395">
    <property type="entry name" value="MCP_dom_sf"/>
</dbReference>
<comment type="subcellular location">
    <subcellularLocation>
        <location evidence="1">Membrane</location>
    </subcellularLocation>
</comment>
<evidence type="ECO:0000256" key="2">
    <source>
        <dbReference type="ARBA" id="ARBA00022692"/>
    </source>
</evidence>
<evidence type="ECO:0000256" key="1">
    <source>
        <dbReference type="ARBA" id="ARBA00004370"/>
    </source>
</evidence>
<dbReference type="EMBL" id="HBIT01002853">
    <property type="protein sequence ID" value="CAE0615359.1"/>
    <property type="molecule type" value="Transcribed_RNA"/>
</dbReference>
<keyword evidence="3" id="KW-0472">Membrane</keyword>
<dbReference type="AlphaFoldDB" id="A0A7S3XGX1"/>
<keyword evidence="2" id="KW-0812">Transmembrane</keyword>
<sequence>MTASSDTFLTKVVGAASQGAVGAVVGAALSSVTEPVVNKVLVERKSVASAIKEHDFEKIKRFFQTAVSTNFIKFPFFEVVNMIMANVKVAPEIRGTVTGIVFTTATLPLTNYRFRKSMNLPVEGLSTLYQAYLPTVLRDIIYGIARNRATTFMLSRNREAFKNPLSRFLTMFAIVMVACVTSAPGNELRGYVLQPPDRKKPFGEFFDPAKTARSTTIGGIIMSSSLATGALCTPYVEMLWGAVKPLFAKDPIGAVTLVLVIVDRWQRRKLSS</sequence>
<reference evidence="4" key="1">
    <citation type="submission" date="2021-01" db="EMBL/GenBank/DDBJ databases">
        <authorList>
            <person name="Corre E."/>
            <person name="Pelletier E."/>
            <person name="Niang G."/>
            <person name="Scheremetjew M."/>
            <person name="Finn R."/>
            <person name="Kale V."/>
            <person name="Holt S."/>
            <person name="Cochrane G."/>
            <person name="Meng A."/>
            <person name="Brown T."/>
            <person name="Cohen L."/>
        </authorList>
    </citation>
    <scope>NUCLEOTIDE SEQUENCE</scope>
    <source>
        <strain evidence="4">CCMP1795</strain>
    </source>
</reference>
<protein>
    <recommendedName>
        <fullName evidence="5">ADP,ATP carrier protein</fullName>
    </recommendedName>
</protein>
<evidence type="ECO:0000313" key="4">
    <source>
        <dbReference type="EMBL" id="CAE0615359.1"/>
    </source>
</evidence>
<evidence type="ECO:0000256" key="3">
    <source>
        <dbReference type="ARBA" id="ARBA00023136"/>
    </source>
</evidence>